<dbReference type="CDD" id="cd03499">
    <property type="entry name" value="SQR_TypeC_SdhC"/>
    <property type="match status" value="1"/>
</dbReference>
<feature type="transmembrane region" description="Helical" evidence="8">
    <location>
        <begin position="79"/>
        <end position="97"/>
    </location>
</feature>
<dbReference type="STRING" id="1076935.U4L304"/>
<keyword evidence="7 8" id="KW-0472">Membrane</keyword>
<comment type="subcellular location">
    <subcellularLocation>
        <location evidence="1">Membrane</location>
        <topology evidence="1">Multi-pass membrane protein</topology>
    </subcellularLocation>
</comment>
<keyword evidence="6" id="KW-0408">Iron</keyword>
<feature type="transmembrane region" description="Helical" evidence="8">
    <location>
        <begin position="109"/>
        <end position="135"/>
    </location>
</feature>
<dbReference type="eggNOG" id="KOG0449">
    <property type="taxonomic scope" value="Eukaryota"/>
</dbReference>
<reference evidence="9 10" key="1">
    <citation type="journal article" date="2013" name="PLoS Genet.">
        <title>The genome and development-dependent transcriptomes of Pyronema confluens: a window into fungal evolution.</title>
        <authorList>
            <person name="Traeger S."/>
            <person name="Altegoer F."/>
            <person name="Freitag M."/>
            <person name="Gabaldon T."/>
            <person name="Kempken F."/>
            <person name="Kumar A."/>
            <person name="Marcet-Houben M."/>
            <person name="Poggeler S."/>
            <person name="Stajich J.E."/>
            <person name="Nowrousian M."/>
        </authorList>
    </citation>
    <scope>NUCLEOTIDE SEQUENCE [LARGE SCALE GENOMIC DNA]</scope>
    <source>
        <strain evidence="10">CBS 100304</strain>
        <tissue evidence="9">Vegetative mycelium</tissue>
    </source>
</reference>
<feature type="transmembrane region" description="Helical" evidence="8">
    <location>
        <begin position="156"/>
        <end position="177"/>
    </location>
</feature>
<sequence>MSLSRSSIRAAAKFSVRPSALLLPRAAVCQTRSAATTTKTSDAEAYSLLVEQRKKRPIAPHLSIYEPQLTWYMSAANRVTGVALAGSFYLFGISYALSPYIGFHVESAAIAGAFATLPLAAKMAVKATFATPFVYHSMNGLRHLTWDTARQLTIKGVYRTGYAVLAATAVGSVYLSFFV</sequence>
<organism evidence="9 10">
    <name type="scientific">Pyronema omphalodes (strain CBS 100304)</name>
    <name type="common">Pyronema confluens</name>
    <dbReference type="NCBI Taxonomy" id="1076935"/>
    <lineage>
        <taxon>Eukaryota</taxon>
        <taxon>Fungi</taxon>
        <taxon>Dikarya</taxon>
        <taxon>Ascomycota</taxon>
        <taxon>Pezizomycotina</taxon>
        <taxon>Pezizomycetes</taxon>
        <taxon>Pezizales</taxon>
        <taxon>Pyronemataceae</taxon>
        <taxon>Pyronema</taxon>
    </lineage>
</organism>
<dbReference type="PANTHER" id="PTHR10978:SF5">
    <property type="entry name" value="SUCCINATE DEHYDROGENASE CYTOCHROME B560 SUBUNIT, MITOCHONDRIAL"/>
    <property type="match status" value="1"/>
</dbReference>
<dbReference type="NCBIfam" id="TIGR02970">
    <property type="entry name" value="succ_dehyd_cytB"/>
    <property type="match status" value="1"/>
</dbReference>
<evidence type="ECO:0000256" key="4">
    <source>
        <dbReference type="ARBA" id="ARBA00022723"/>
    </source>
</evidence>
<dbReference type="InterPro" id="IPR014314">
    <property type="entry name" value="Succ_DH_cytb556"/>
</dbReference>
<dbReference type="SUPFAM" id="SSF81343">
    <property type="entry name" value="Fumarate reductase respiratory complex transmembrane subunits"/>
    <property type="match status" value="1"/>
</dbReference>
<dbReference type="Gene3D" id="1.20.1300.10">
    <property type="entry name" value="Fumarate reductase/succinate dehydrogenase, transmembrane subunit"/>
    <property type="match status" value="1"/>
</dbReference>
<evidence type="ECO:0000256" key="3">
    <source>
        <dbReference type="ARBA" id="ARBA00022692"/>
    </source>
</evidence>
<dbReference type="InterPro" id="IPR018495">
    <property type="entry name" value="Succ_DH_cyt_bsu_CS"/>
</dbReference>
<dbReference type="InterPro" id="IPR034804">
    <property type="entry name" value="SQR/QFR_C/D"/>
</dbReference>
<dbReference type="Proteomes" id="UP000018144">
    <property type="component" value="Unassembled WGS sequence"/>
</dbReference>
<proteinExistence type="predicted"/>
<dbReference type="EMBL" id="HF935494">
    <property type="protein sequence ID" value="CCX09740.1"/>
    <property type="molecule type" value="Genomic_DNA"/>
</dbReference>
<evidence type="ECO:0000313" key="9">
    <source>
        <dbReference type="EMBL" id="CCX09740.1"/>
    </source>
</evidence>
<evidence type="ECO:0000256" key="5">
    <source>
        <dbReference type="ARBA" id="ARBA00022989"/>
    </source>
</evidence>
<dbReference type="PROSITE" id="PS01001">
    <property type="entry name" value="SDH_CYT_2"/>
    <property type="match status" value="1"/>
</dbReference>
<dbReference type="GO" id="GO:0005739">
    <property type="term" value="C:mitochondrion"/>
    <property type="evidence" value="ECO:0007669"/>
    <property type="project" value="GOC"/>
</dbReference>
<evidence type="ECO:0000256" key="8">
    <source>
        <dbReference type="SAM" id="Phobius"/>
    </source>
</evidence>
<evidence type="ECO:0000256" key="1">
    <source>
        <dbReference type="ARBA" id="ARBA00004141"/>
    </source>
</evidence>
<dbReference type="GO" id="GO:0016020">
    <property type="term" value="C:membrane"/>
    <property type="evidence" value="ECO:0007669"/>
    <property type="project" value="UniProtKB-SubCell"/>
</dbReference>
<evidence type="ECO:0000256" key="6">
    <source>
        <dbReference type="ARBA" id="ARBA00023004"/>
    </source>
</evidence>
<dbReference type="GO" id="GO:0046872">
    <property type="term" value="F:metal ion binding"/>
    <property type="evidence" value="ECO:0007669"/>
    <property type="project" value="UniProtKB-KW"/>
</dbReference>
<keyword evidence="4" id="KW-0479">Metal-binding</keyword>
<dbReference type="AlphaFoldDB" id="U4L304"/>
<keyword evidence="2" id="KW-0349">Heme</keyword>
<dbReference type="InterPro" id="IPR000701">
    <property type="entry name" value="SuccDH_FuR_B_TM-su"/>
</dbReference>
<dbReference type="OMA" id="MNGIRHL"/>
<evidence type="ECO:0000256" key="7">
    <source>
        <dbReference type="ARBA" id="ARBA00023136"/>
    </source>
</evidence>
<dbReference type="PANTHER" id="PTHR10978">
    <property type="entry name" value="SUCCINATE DEHYDROGENASE CYTOCHROME B560 SUBUNIT"/>
    <property type="match status" value="1"/>
</dbReference>
<keyword evidence="3 8" id="KW-0812">Transmembrane</keyword>
<dbReference type="GO" id="GO:0006121">
    <property type="term" value="P:mitochondrial electron transport, succinate to ubiquinone"/>
    <property type="evidence" value="ECO:0007669"/>
    <property type="project" value="TreeGrafter"/>
</dbReference>
<name>U4L304_PYROM</name>
<keyword evidence="5 8" id="KW-1133">Transmembrane helix</keyword>
<gene>
    <name evidence="9" type="ORF">PCON_09333</name>
</gene>
<dbReference type="Pfam" id="PF01127">
    <property type="entry name" value="Sdh_cyt"/>
    <property type="match status" value="1"/>
</dbReference>
<keyword evidence="10" id="KW-1185">Reference proteome</keyword>
<accession>U4L304</accession>
<dbReference type="GO" id="GO:0006099">
    <property type="term" value="P:tricarboxylic acid cycle"/>
    <property type="evidence" value="ECO:0007669"/>
    <property type="project" value="InterPro"/>
</dbReference>
<protein>
    <submittedName>
        <fullName evidence="9">Similar to Succinate dehydrogenase cytochrome B subunit, mitochondrial acc. no. O74882</fullName>
    </submittedName>
</protein>
<evidence type="ECO:0000256" key="2">
    <source>
        <dbReference type="ARBA" id="ARBA00022617"/>
    </source>
</evidence>
<evidence type="ECO:0000313" key="10">
    <source>
        <dbReference type="Proteomes" id="UP000018144"/>
    </source>
</evidence>
<dbReference type="OrthoDB" id="588261at2759"/>
<dbReference type="GO" id="GO:0009055">
    <property type="term" value="F:electron transfer activity"/>
    <property type="evidence" value="ECO:0007669"/>
    <property type="project" value="InterPro"/>
</dbReference>